<dbReference type="AlphaFoldDB" id="A0A6C2UIV3"/>
<gene>
    <name evidence="2" type="ORF">SCARR_02201</name>
</gene>
<dbReference type="RefSeq" id="WP_168433232.1">
    <property type="nucleotide sequence ID" value="NZ_CAAHFH010000001.1"/>
</dbReference>
<dbReference type="InterPro" id="IPR002716">
    <property type="entry name" value="PIN_dom"/>
</dbReference>
<name>A0A6C2UIV3_9BACT</name>
<dbReference type="Proteomes" id="UP000346198">
    <property type="component" value="Unassembled WGS sequence"/>
</dbReference>
<accession>A0A6C2UIV3</accession>
<protein>
    <recommendedName>
        <fullName evidence="1">PIN domain-containing protein</fullName>
    </recommendedName>
</protein>
<proteinExistence type="predicted"/>
<dbReference type="EMBL" id="CAAHFH010000001">
    <property type="protein sequence ID" value="VGO20140.1"/>
    <property type="molecule type" value="Genomic_DNA"/>
</dbReference>
<sequence length="137" mass="15736">MSVDVFIDTNILVYSFDRNDPEKHQQARLRLNDLWENQVPAALSIQVLQEFYVTMIRKGGDPAFYREVVEHYMCREIVENTCELMRRAMDVHQRYGSSFYDANIIAAAQVSGARELWTEDLSTGQDYGGVVAVNPLI</sequence>
<dbReference type="Gene3D" id="3.40.50.1010">
    <property type="entry name" value="5'-nuclease"/>
    <property type="match status" value="1"/>
</dbReference>
<keyword evidence="3" id="KW-1185">Reference proteome</keyword>
<feature type="domain" description="PIN" evidence="1">
    <location>
        <begin position="5"/>
        <end position="120"/>
    </location>
</feature>
<evidence type="ECO:0000313" key="2">
    <source>
        <dbReference type="EMBL" id="VGO20140.1"/>
    </source>
</evidence>
<evidence type="ECO:0000313" key="3">
    <source>
        <dbReference type="Proteomes" id="UP000346198"/>
    </source>
</evidence>
<dbReference type="InterPro" id="IPR029060">
    <property type="entry name" value="PIN-like_dom_sf"/>
</dbReference>
<organism evidence="2 3">
    <name type="scientific">Pontiella sulfatireligans</name>
    <dbReference type="NCBI Taxonomy" id="2750658"/>
    <lineage>
        <taxon>Bacteria</taxon>
        <taxon>Pseudomonadati</taxon>
        <taxon>Kiritimatiellota</taxon>
        <taxon>Kiritimatiellia</taxon>
        <taxon>Kiritimatiellales</taxon>
        <taxon>Pontiellaceae</taxon>
        <taxon>Pontiella</taxon>
    </lineage>
</organism>
<dbReference type="Pfam" id="PF01850">
    <property type="entry name" value="PIN"/>
    <property type="match status" value="1"/>
</dbReference>
<dbReference type="SUPFAM" id="SSF88723">
    <property type="entry name" value="PIN domain-like"/>
    <property type="match status" value="1"/>
</dbReference>
<evidence type="ECO:0000259" key="1">
    <source>
        <dbReference type="Pfam" id="PF01850"/>
    </source>
</evidence>
<reference evidence="2 3" key="1">
    <citation type="submission" date="2019-04" db="EMBL/GenBank/DDBJ databases">
        <authorList>
            <person name="Van Vliet M D."/>
        </authorList>
    </citation>
    <scope>NUCLEOTIDE SEQUENCE [LARGE SCALE GENOMIC DNA]</scope>
    <source>
        <strain evidence="2 3">F21</strain>
    </source>
</reference>
<dbReference type="CDD" id="cd18692">
    <property type="entry name" value="PIN_VapC-like"/>
    <property type="match status" value="1"/>
</dbReference>